<evidence type="ECO:0000313" key="17">
    <source>
        <dbReference type="Proteomes" id="UP001642484"/>
    </source>
</evidence>
<keyword evidence="5" id="KW-0276">Fatty acid metabolism</keyword>
<dbReference type="PANTHER" id="PTHR11351:SF31">
    <property type="entry name" value="DESATURASE 1, ISOFORM A-RELATED"/>
    <property type="match status" value="1"/>
</dbReference>
<evidence type="ECO:0000256" key="5">
    <source>
        <dbReference type="ARBA" id="ARBA00022832"/>
    </source>
</evidence>
<evidence type="ECO:0000256" key="11">
    <source>
        <dbReference type="ARBA" id="ARBA00023160"/>
    </source>
</evidence>
<evidence type="ECO:0000256" key="1">
    <source>
        <dbReference type="ARBA" id="ARBA00004141"/>
    </source>
</evidence>
<dbReference type="PANTHER" id="PTHR11351">
    <property type="entry name" value="ACYL-COA DESATURASE"/>
    <property type="match status" value="1"/>
</dbReference>
<evidence type="ECO:0000256" key="12">
    <source>
        <dbReference type="RuleBase" id="RU000581"/>
    </source>
</evidence>
<evidence type="ECO:0000256" key="6">
    <source>
        <dbReference type="ARBA" id="ARBA00022989"/>
    </source>
</evidence>
<keyword evidence="11 12" id="KW-0275">Fatty acid biosynthesis</keyword>
<evidence type="ECO:0000256" key="14">
    <source>
        <dbReference type="SAM" id="Phobius"/>
    </source>
</evidence>
<comment type="caution">
    <text evidence="16">The sequence shown here is derived from an EMBL/GenBank/DDBJ whole genome shotgun (WGS) entry which is preliminary data.</text>
</comment>
<comment type="subcellular location">
    <subcellularLocation>
        <location evidence="1">Membrane</location>
        <topology evidence="1">Multi-pass membrane protein</topology>
    </subcellularLocation>
</comment>
<keyword evidence="17" id="KW-1185">Reference proteome</keyword>
<keyword evidence="7 12" id="KW-0560">Oxidoreductase</keyword>
<keyword evidence="10 14" id="KW-0472">Membrane</keyword>
<gene>
    <name evidence="16" type="ORF">CCMP2556_LOCUS15311</name>
</gene>
<dbReference type="Proteomes" id="UP001642484">
    <property type="component" value="Unassembled WGS sequence"/>
</dbReference>
<name>A0ABP0KA47_9DINO</name>
<evidence type="ECO:0000256" key="8">
    <source>
        <dbReference type="ARBA" id="ARBA00023004"/>
    </source>
</evidence>
<dbReference type="InterPro" id="IPR005804">
    <property type="entry name" value="FA_desaturase_dom"/>
</dbReference>
<reference evidence="16 17" key="1">
    <citation type="submission" date="2024-02" db="EMBL/GenBank/DDBJ databases">
        <authorList>
            <person name="Chen Y."/>
            <person name="Shah S."/>
            <person name="Dougan E. K."/>
            <person name="Thang M."/>
            <person name="Chan C."/>
        </authorList>
    </citation>
    <scope>NUCLEOTIDE SEQUENCE [LARGE SCALE GENOMIC DNA]</scope>
</reference>
<dbReference type="Pfam" id="PF00487">
    <property type="entry name" value="FA_desaturase"/>
    <property type="match status" value="1"/>
</dbReference>
<keyword evidence="9" id="KW-0443">Lipid metabolism</keyword>
<keyword evidence="3 12" id="KW-0444">Lipid biosynthesis</keyword>
<keyword evidence="8" id="KW-0408">Iron</keyword>
<evidence type="ECO:0000256" key="7">
    <source>
        <dbReference type="ARBA" id="ARBA00023002"/>
    </source>
</evidence>
<keyword evidence="6 14" id="KW-1133">Transmembrane helix</keyword>
<proteinExistence type="inferred from homology"/>
<feature type="transmembrane region" description="Helical" evidence="14">
    <location>
        <begin position="182"/>
        <end position="200"/>
    </location>
</feature>
<organism evidence="16 17">
    <name type="scientific">Durusdinium trenchii</name>
    <dbReference type="NCBI Taxonomy" id="1381693"/>
    <lineage>
        <taxon>Eukaryota</taxon>
        <taxon>Sar</taxon>
        <taxon>Alveolata</taxon>
        <taxon>Dinophyceae</taxon>
        <taxon>Suessiales</taxon>
        <taxon>Symbiodiniaceae</taxon>
        <taxon>Durusdinium</taxon>
    </lineage>
</organism>
<feature type="transmembrane region" description="Helical" evidence="14">
    <location>
        <begin position="301"/>
        <end position="323"/>
    </location>
</feature>
<evidence type="ECO:0000256" key="2">
    <source>
        <dbReference type="ARBA" id="ARBA00009295"/>
    </source>
</evidence>
<evidence type="ECO:0000256" key="10">
    <source>
        <dbReference type="ARBA" id="ARBA00023136"/>
    </source>
</evidence>
<evidence type="ECO:0000256" key="4">
    <source>
        <dbReference type="ARBA" id="ARBA00022692"/>
    </source>
</evidence>
<keyword evidence="4 12" id="KW-0812">Transmembrane</keyword>
<feature type="domain" description="Fatty acid desaturase" evidence="15">
    <location>
        <begin position="183"/>
        <end position="394"/>
    </location>
</feature>
<evidence type="ECO:0000256" key="3">
    <source>
        <dbReference type="ARBA" id="ARBA00022516"/>
    </source>
</evidence>
<evidence type="ECO:0000256" key="13">
    <source>
        <dbReference type="SAM" id="MobiDB-lite"/>
    </source>
</evidence>
<dbReference type="InterPro" id="IPR015876">
    <property type="entry name" value="Acyl-CoA_DS"/>
</dbReference>
<protein>
    <recommendedName>
        <fullName evidence="15">Fatty acid desaturase domain-containing protein</fullName>
    </recommendedName>
</protein>
<dbReference type="PRINTS" id="PR00075">
    <property type="entry name" value="FACDDSATRASE"/>
</dbReference>
<evidence type="ECO:0000313" key="16">
    <source>
        <dbReference type="EMBL" id="CAK9023682.1"/>
    </source>
</evidence>
<evidence type="ECO:0000256" key="9">
    <source>
        <dbReference type="ARBA" id="ARBA00023098"/>
    </source>
</evidence>
<sequence>MARSNSLLSLAAASVALLCLTTGPLSFLVPQFCKQAQTTLLSPASASTQGFYANATLQNTLPLQPHWAIASALLAALATRKLNKVGRAAQAKKQKPLRDQVAPENADAVREDRKKGSKNVKGGSKMQRFFSVRNRKFWDFTVWPRTYFKRVWEKKDWMYAVIFGIIHAGAFMAPWYFSWDAFAVFFCGYVITGLGITLSYHRQLAHLSFKTPKVVEYILAYCGALAMQSHPINWVSSHRHHHGATDTANDVHSPKDGFWWSHAGWLLDQKGTWMRVDRSNVDDLSKQWYYRFLQKTYPLHAIVLPIVGLYCWGGLPYVLWGFFARVVWTWHVTWAVNSVSHVWGFQDWNTGDISMNNWLIGILAFGEGWHNNHHAFETSCRHGLKWWQVDQLQVEFVNDVTWYIIKLLETVGIASDLKYPTQAKMKKLSWDSDEAASAAIA</sequence>
<feature type="transmembrane region" description="Helical" evidence="14">
    <location>
        <begin position="157"/>
        <end position="176"/>
    </location>
</feature>
<comment type="cofactor">
    <cofactor evidence="12">
        <name>Fe(2+)</name>
        <dbReference type="ChEBI" id="CHEBI:29033"/>
    </cofactor>
</comment>
<comment type="similarity">
    <text evidence="2 12">Belongs to the fatty acid desaturase type 1 family.</text>
</comment>
<evidence type="ECO:0000259" key="15">
    <source>
        <dbReference type="Pfam" id="PF00487"/>
    </source>
</evidence>
<dbReference type="CDD" id="cd03505">
    <property type="entry name" value="Delta9-FADS-like"/>
    <property type="match status" value="1"/>
</dbReference>
<dbReference type="EMBL" id="CAXAMN010008002">
    <property type="protein sequence ID" value="CAK9023682.1"/>
    <property type="molecule type" value="Genomic_DNA"/>
</dbReference>
<comment type="domain">
    <text evidence="12">The histidine box domains are involved in binding the catalytic metal ions.</text>
</comment>
<feature type="region of interest" description="Disordered" evidence="13">
    <location>
        <begin position="88"/>
        <end position="122"/>
    </location>
</feature>
<accession>A0ABP0KA47</accession>